<comment type="catalytic activity">
    <reaction evidence="16">
        <text>octanal + NADP(+) = (2E)-octenal + NADPH + H(+)</text>
        <dbReference type="Rhea" id="RHEA:50780"/>
        <dbReference type="ChEBI" id="CHEBI:15378"/>
        <dbReference type="ChEBI" id="CHEBI:17935"/>
        <dbReference type="ChEBI" id="CHEBI:57783"/>
        <dbReference type="ChEBI" id="CHEBI:58349"/>
        <dbReference type="ChEBI" id="CHEBI:61748"/>
    </reaction>
    <physiologicalReaction direction="right-to-left" evidence="16">
        <dbReference type="Rhea" id="RHEA:50782"/>
    </physiologicalReaction>
</comment>
<dbReference type="SUPFAM" id="SSF51735">
    <property type="entry name" value="NAD(P)-binding Rossmann-fold domains"/>
    <property type="match status" value="1"/>
</dbReference>
<organism evidence="32 33">
    <name type="scientific">Pangasianodon hypophthalmus</name>
    <name type="common">Striped catfish</name>
    <name type="synonym">Helicophagus hypophthalmus</name>
    <dbReference type="NCBI Taxonomy" id="310915"/>
    <lineage>
        <taxon>Eukaryota</taxon>
        <taxon>Metazoa</taxon>
        <taxon>Chordata</taxon>
        <taxon>Craniata</taxon>
        <taxon>Vertebrata</taxon>
        <taxon>Euteleostomi</taxon>
        <taxon>Actinopterygii</taxon>
        <taxon>Neopterygii</taxon>
        <taxon>Teleostei</taxon>
        <taxon>Ostariophysi</taxon>
        <taxon>Siluriformes</taxon>
        <taxon>Pangasiidae</taxon>
        <taxon>Pangasianodon</taxon>
    </lineage>
</organism>
<evidence type="ECO:0000256" key="14">
    <source>
        <dbReference type="ARBA" id="ARBA00032297"/>
    </source>
</evidence>
<evidence type="ECO:0000256" key="23">
    <source>
        <dbReference type="ARBA" id="ARBA00048290"/>
    </source>
</evidence>
<evidence type="ECO:0000256" key="27">
    <source>
        <dbReference type="ARBA" id="ARBA00049068"/>
    </source>
</evidence>
<dbReference type="GO" id="GO:0006693">
    <property type="term" value="P:prostaglandin metabolic process"/>
    <property type="evidence" value="ECO:0007669"/>
    <property type="project" value="UniProtKB-KW"/>
</dbReference>
<dbReference type="InterPro" id="IPR020556">
    <property type="entry name" value="Amidase_CS"/>
</dbReference>
<evidence type="ECO:0000259" key="31">
    <source>
        <dbReference type="SMART" id="SM00829"/>
    </source>
</evidence>
<comment type="catalytic activity">
    <reaction evidence="22">
        <text>nonan-2-one + NADP(+) = (3E)-nonen-2-one + NADPH + H(+)</text>
        <dbReference type="Rhea" id="RHEA:50616"/>
        <dbReference type="ChEBI" id="CHEBI:15378"/>
        <dbReference type="ChEBI" id="CHEBI:57783"/>
        <dbReference type="ChEBI" id="CHEBI:58349"/>
        <dbReference type="ChEBI" id="CHEBI:77927"/>
        <dbReference type="ChEBI" id="CHEBI:133457"/>
    </reaction>
    <physiologicalReaction direction="right-to-left" evidence="22">
        <dbReference type="Rhea" id="RHEA:50618"/>
    </physiologicalReaction>
</comment>
<keyword evidence="10" id="KW-0560">Oxidoreductase</keyword>
<dbReference type="InterPro" id="IPR041694">
    <property type="entry name" value="ADH_N_2"/>
</dbReference>
<evidence type="ECO:0000256" key="5">
    <source>
        <dbReference type="ARBA" id="ARBA00012410"/>
    </source>
</evidence>
<dbReference type="AlphaFoldDB" id="A0A5N5PQN9"/>
<evidence type="ECO:0000256" key="8">
    <source>
        <dbReference type="ARBA" id="ARBA00022501"/>
    </source>
</evidence>
<comment type="catalytic activity">
    <reaction evidence="28">
        <text>13,14-dihydro-15-oxo-prostaglandin E1 + NADP(+) = 15-oxoprostaglandin E1 + NADPH + H(+)</text>
        <dbReference type="Rhea" id="RHEA:50584"/>
        <dbReference type="ChEBI" id="CHEBI:15378"/>
        <dbReference type="ChEBI" id="CHEBI:57401"/>
        <dbReference type="ChEBI" id="CHEBI:57783"/>
        <dbReference type="ChEBI" id="CHEBI:58349"/>
        <dbReference type="ChEBI" id="CHEBI:133408"/>
    </reaction>
    <physiologicalReaction direction="right-to-left" evidence="28">
        <dbReference type="Rhea" id="RHEA:50586"/>
    </physiologicalReaction>
</comment>
<reference evidence="32 33" key="1">
    <citation type="submission" date="2019-06" db="EMBL/GenBank/DDBJ databases">
        <title>A chromosome-scale genome assembly of the striped catfish, Pangasianodon hypophthalmus.</title>
        <authorList>
            <person name="Wen M."/>
            <person name="Zahm M."/>
            <person name="Roques C."/>
            <person name="Cabau C."/>
            <person name="Klopp C."/>
            <person name="Donnadieu C."/>
            <person name="Jouanno E."/>
            <person name="Avarre J.-C."/>
            <person name="Campet M."/>
            <person name="Ha T.T.T."/>
            <person name="Dugue R."/>
            <person name="Lampietro C."/>
            <person name="Louis A."/>
            <person name="Herpin A."/>
            <person name="Echchiki A."/>
            <person name="Berthelot C."/>
            <person name="Parey E."/>
            <person name="Roest-Crollius H."/>
            <person name="Braasch I."/>
            <person name="Postlethwait J."/>
            <person name="Bobe J."/>
            <person name="Montfort J."/>
            <person name="Bouchez O."/>
            <person name="Begum T."/>
            <person name="Schartl M."/>
            <person name="Guiguen Y."/>
        </authorList>
    </citation>
    <scope>NUCLEOTIDE SEQUENCE [LARGE SCALE GENOMIC DNA]</scope>
    <source>
        <strain evidence="32 33">Indonesia</strain>
        <tissue evidence="32">Blood</tissue>
    </source>
</reference>
<keyword evidence="11" id="KW-0379">Hydroxylation</keyword>
<keyword evidence="9" id="KW-0597">Phosphoprotein</keyword>
<evidence type="ECO:0000313" key="32">
    <source>
        <dbReference type="EMBL" id="KAB5581428.1"/>
    </source>
</evidence>
<protein>
    <recommendedName>
        <fullName evidence="6">Prostaglandin reductase 1</fullName>
        <ecNumber evidence="4">1.3.1.48</ecNumber>
        <ecNumber evidence="5">1.3.1.74</ecNumber>
    </recommendedName>
    <alternativeName>
        <fullName evidence="15">15-oxoprostaglandin 13-reductase</fullName>
    </alternativeName>
    <alternativeName>
        <fullName evidence="13">Dithiolethione-inducible gene 1 protein</fullName>
    </alternativeName>
    <alternativeName>
        <fullName evidence="12">Leukotriene B4 12-hydroxydehydrogenase</fullName>
    </alternativeName>
    <alternativeName>
        <fullName evidence="14">NAD(P)H-dependent alkenal/one oxidoreductase</fullName>
    </alternativeName>
</protein>
<comment type="similarity">
    <text evidence="1">Belongs to the amidase family.</text>
</comment>
<accession>A0A5N5PQN9</accession>
<evidence type="ECO:0000256" key="22">
    <source>
        <dbReference type="ARBA" id="ARBA00048066"/>
    </source>
</evidence>
<comment type="similarity">
    <text evidence="2">Belongs to the NADP-dependent oxidoreductase L4BD family.</text>
</comment>
<keyword evidence="8" id="KW-0644">Prostaglandin metabolism</keyword>
<keyword evidence="8" id="KW-0443">Lipid metabolism</keyword>
<dbReference type="SUPFAM" id="SSF75304">
    <property type="entry name" value="Amidase signature (AS) enzymes"/>
    <property type="match status" value="1"/>
</dbReference>
<evidence type="ECO:0000256" key="20">
    <source>
        <dbReference type="ARBA" id="ARBA00047878"/>
    </source>
</evidence>
<evidence type="ECO:0000256" key="28">
    <source>
        <dbReference type="ARBA" id="ARBA00049070"/>
    </source>
</evidence>
<dbReference type="PANTHER" id="PTHR43372:SF4">
    <property type="entry name" value="FATTY-ACID AMIDE HYDROLASE 2"/>
    <property type="match status" value="1"/>
</dbReference>
<dbReference type="InterPro" id="IPR023631">
    <property type="entry name" value="Amidase_dom"/>
</dbReference>
<evidence type="ECO:0000256" key="13">
    <source>
        <dbReference type="ARBA" id="ARBA00032255"/>
    </source>
</evidence>
<dbReference type="Proteomes" id="UP000327468">
    <property type="component" value="Chromosome 3"/>
</dbReference>
<dbReference type="EMBL" id="VFJC01000004">
    <property type="protein sequence ID" value="KAB5581428.1"/>
    <property type="molecule type" value="Genomic_DNA"/>
</dbReference>
<keyword evidence="8" id="KW-0276">Fatty acid metabolism</keyword>
<evidence type="ECO:0000256" key="15">
    <source>
        <dbReference type="ARBA" id="ARBA00033119"/>
    </source>
</evidence>
<dbReference type="InterPro" id="IPR036291">
    <property type="entry name" value="NAD(P)-bd_dom_sf"/>
</dbReference>
<comment type="catalytic activity">
    <reaction evidence="23">
        <text>13,14-dihydro-15-oxo-PGF2alpha + NADP(+) = 15-oxoprostaglandin F2alpha + NADPH + H(+)</text>
        <dbReference type="Rhea" id="RHEA:50588"/>
        <dbReference type="ChEBI" id="CHEBI:15378"/>
        <dbReference type="ChEBI" id="CHEBI:57783"/>
        <dbReference type="ChEBI" id="CHEBI:58349"/>
        <dbReference type="ChEBI" id="CHEBI:133374"/>
        <dbReference type="ChEBI" id="CHEBI:133409"/>
    </reaction>
    <physiologicalReaction direction="right-to-left" evidence="23">
        <dbReference type="Rhea" id="RHEA:50590"/>
    </physiologicalReaction>
</comment>
<evidence type="ECO:0000256" key="11">
    <source>
        <dbReference type="ARBA" id="ARBA00023278"/>
    </source>
</evidence>
<dbReference type="EC" id="1.3.1.48" evidence="4"/>
<comment type="caution">
    <text evidence="32">The sequence shown here is derived from an EMBL/GenBank/DDBJ whole genome shotgun (WGS) entry which is preliminary data.</text>
</comment>
<evidence type="ECO:0000256" key="7">
    <source>
        <dbReference type="ARBA" id="ARBA00022490"/>
    </source>
</evidence>
<dbReference type="Pfam" id="PF16884">
    <property type="entry name" value="ADH_N_2"/>
    <property type="match status" value="1"/>
</dbReference>
<feature type="domain" description="Enoyl reductase (ER)" evidence="31">
    <location>
        <begin position="547"/>
        <end position="859"/>
    </location>
</feature>
<sequence length="861" mass="94550">MASTRLERFWARLLRVVIKAFLTVFRFFAPQQRGGREGDRLPPITEPLLRVSAVQLARNIRRKQVTSVQVVQAYIDRIQEVNPLINALVKDRFAAALQEAAQVDKLIEEETGGEDVLEDRLPLLGVPFTVKEAFALQGMPNSTGLLSRRAVVSAVDAPPVALLKRAGAIPLGVTNCSELAMWLESHNHLYGITRNPYDLGRIAGGSSGGEGSIIGSGASVVGVGSDIGGSIRMPCFFNGIFGHKPTSGIVNNGGQYPPASGQQPGFLCTGPMCRYAEDLLPMLRIMAGPNAEKLSFSANVDLRKLRFFSVPHDGGSPLLSPVDPQLIQAQKKVVERLEADLGIQVQELRIPQLKYSFQIWGAMMSSPGRDGKSPTTFAELMGGGEKTVWPLWELFKWFLGLSPHTMAAIGLALVEMFQSSQPSQFILQQKESLQKELEELLGTDGVLLYPSHPQLAPKHHQPLFTPFNFSYTGIFNILGLPVTQCPLGLSVEGLPLGLQLVAGKLQDHLSLATALYLEKAFGGWTHIAAQRTMVQAKFWILRKHFVGFPKDSDFELKEENLPEPQDGEVLLEAVFLSVDPYMRPYSRSRLKEGDTMLGTQVSRVVQSRNPNYPVGSYVVANCGWRTHSLSDGSDLRLIHSDWPKELPLSLTLGTIGMPGLTALYGLEEICEIKAGETLLVNAAAGAVGSVVGQIAKIKGCRVVGCAGSDEKVSYLKELGFDYAFNYKTVSSLKDTLLEAAPQGYDCYFENVGGEFSSVVLPQMKQFGRIAVCGSIATYNDTELQTGPYVHTQMIFKQLRMEGFLVFRWKHKDHDSIKRILDWVKEGKLQCREHVTEGFENMPAAFMAMLKGANTGKAIIKI</sequence>
<evidence type="ECO:0000256" key="30">
    <source>
        <dbReference type="ARBA" id="ARBA00049368"/>
    </source>
</evidence>
<dbReference type="EC" id="1.3.1.74" evidence="5"/>
<comment type="catalytic activity">
    <reaction evidence="27">
        <text>(5S,12S)-dihydroxy-(6E,10E,12E,14Z)-eicosatetraenoate + NADP(+) = 12-oxo-(5S)-hydroxy-(6E,8E,10E,14Z)-eicosatetraenoate + NADPH + H(+)</text>
        <dbReference type="Rhea" id="RHEA:51212"/>
        <dbReference type="ChEBI" id="CHEBI:15378"/>
        <dbReference type="ChEBI" id="CHEBI:57783"/>
        <dbReference type="ChEBI" id="CHEBI:58349"/>
        <dbReference type="ChEBI" id="CHEBI:133974"/>
        <dbReference type="ChEBI" id="CHEBI:133975"/>
    </reaction>
    <physiologicalReaction direction="left-to-right" evidence="27">
        <dbReference type="Rhea" id="RHEA:51213"/>
    </physiologicalReaction>
</comment>
<dbReference type="InterPro" id="IPR020843">
    <property type="entry name" value="ER"/>
</dbReference>
<evidence type="ECO:0000256" key="1">
    <source>
        <dbReference type="ARBA" id="ARBA00009199"/>
    </source>
</evidence>
<dbReference type="GO" id="GO:0047522">
    <property type="term" value="F:15-oxoprostaglandin 13-reductase [NAD(P)+] activity"/>
    <property type="evidence" value="ECO:0007669"/>
    <property type="project" value="UniProtKB-EC"/>
</dbReference>
<dbReference type="GO" id="GO:0005737">
    <property type="term" value="C:cytoplasm"/>
    <property type="evidence" value="ECO:0007669"/>
    <property type="project" value="InterPro"/>
</dbReference>
<evidence type="ECO:0000313" key="33">
    <source>
        <dbReference type="Proteomes" id="UP000327468"/>
    </source>
</evidence>
<dbReference type="FunFam" id="3.40.50.720:FF:000121">
    <property type="entry name" value="Prostaglandin reductase 2"/>
    <property type="match status" value="1"/>
</dbReference>
<gene>
    <name evidence="32" type="ORF">PHYPO_G00175570</name>
</gene>
<evidence type="ECO:0000256" key="12">
    <source>
        <dbReference type="ARBA" id="ARBA00031851"/>
    </source>
</evidence>
<evidence type="ECO:0000256" key="16">
    <source>
        <dbReference type="ARBA" id="ARBA00047461"/>
    </source>
</evidence>
<dbReference type="GO" id="GO:0032440">
    <property type="term" value="F:2-alkenal reductase [NAD(P)H] activity"/>
    <property type="evidence" value="ECO:0007669"/>
    <property type="project" value="UniProtKB-EC"/>
</dbReference>
<comment type="subunit">
    <text evidence="3">Monomer or homodimer.</text>
</comment>
<proteinExistence type="inferred from homology"/>
<dbReference type="InterPro" id="IPR036928">
    <property type="entry name" value="AS_sf"/>
</dbReference>
<evidence type="ECO:0000256" key="29">
    <source>
        <dbReference type="ARBA" id="ARBA00049179"/>
    </source>
</evidence>
<comment type="catalytic activity">
    <reaction evidence="30">
        <text>hexanal + NADP(+) = (E)-hex-2-enal + NADPH + H(+)</text>
        <dbReference type="Rhea" id="RHEA:50776"/>
        <dbReference type="ChEBI" id="CHEBI:15378"/>
        <dbReference type="ChEBI" id="CHEBI:28913"/>
        <dbReference type="ChEBI" id="CHEBI:57783"/>
        <dbReference type="ChEBI" id="CHEBI:58349"/>
        <dbReference type="ChEBI" id="CHEBI:88528"/>
    </reaction>
    <physiologicalReaction direction="right-to-left" evidence="30">
        <dbReference type="Rhea" id="RHEA:50778"/>
    </physiologicalReaction>
</comment>
<dbReference type="InterPro" id="IPR052739">
    <property type="entry name" value="FAAH2"/>
</dbReference>
<evidence type="ECO:0000256" key="4">
    <source>
        <dbReference type="ARBA" id="ARBA00011981"/>
    </source>
</evidence>
<dbReference type="InterPro" id="IPR011032">
    <property type="entry name" value="GroES-like_sf"/>
</dbReference>
<dbReference type="Gene3D" id="3.40.50.720">
    <property type="entry name" value="NAD(P)-binding Rossmann-like Domain"/>
    <property type="match status" value="1"/>
</dbReference>
<comment type="catalytic activity">
    <reaction evidence="19">
        <text>leukotriene B4 + NADP(+) = 12-oxo-leukotriene B4 + NADPH + H(+)</text>
        <dbReference type="Rhea" id="RHEA:50608"/>
        <dbReference type="ChEBI" id="CHEBI:15378"/>
        <dbReference type="ChEBI" id="CHEBI:57461"/>
        <dbReference type="ChEBI" id="CHEBI:57783"/>
        <dbReference type="ChEBI" id="CHEBI:58349"/>
        <dbReference type="ChEBI" id="CHEBI:133309"/>
    </reaction>
    <physiologicalReaction direction="left-to-right" evidence="19">
        <dbReference type="Rhea" id="RHEA:50609"/>
    </physiologicalReaction>
</comment>
<evidence type="ECO:0000256" key="17">
    <source>
        <dbReference type="ARBA" id="ARBA00047617"/>
    </source>
</evidence>
<evidence type="ECO:0000256" key="24">
    <source>
        <dbReference type="ARBA" id="ARBA00048387"/>
    </source>
</evidence>
<comment type="catalytic activity">
    <reaction evidence="29">
        <text>an n-alkanal + NADP(+) = an alk-2-enal + NADPH + H(+)</text>
        <dbReference type="Rhea" id="RHEA:13737"/>
        <dbReference type="ChEBI" id="CHEBI:12834"/>
        <dbReference type="ChEBI" id="CHEBI:13757"/>
        <dbReference type="ChEBI" id="CHEBI:15378"/>
        <dbReference type="ChEBI" id="CHEBI:57783"/>
        <dbReference type="ChEBI" id="CHEBI:58349"/>
        <dbReference type="EC" id="1.3.1.74"/>
    </reaction>
    <physiologicalReaction direction="right-to-left" evidence="29">
        <dbReference type="Rhea" id="RHEA:13739"/>
    </physiologicalReaction>
</comment>
<evidence type="ECO:0000256" key="9">
    <source>
        <dbReference type="ARBA" id="ARBA00022553"/>
    </source>
</evidence>
<evidence type="ECO:0000256" key="21">
    <source>
        <dbReference type="ARBA" id="ARBA00047903"/>
    </source>
</evidence>
<evidence type="ECO:0000256" key="3">
    <source>
        <dbReference type="ARBA" id="ARBA00011852"/>
    </source>
</evidence>
<comment type="catalytic activity">
    <reaction evidence="20">
        <text>13,14-dihydro-15-oxo-prostaglandin F1alpha + NADP(+) = 15-oxoprostaglandin F1alpha + NADPH + H(+)</text>
        <dbReference type="Rhea" id="RHEA:50592"/>
        <dbReference type="ChEBI" id="CHEBI:15378"/>
        <dbReference type="ChEBI" id="CHEBI:57783"/>
        <dbReference type="ChEBI" id="CHEBI:58349"/>
        <dbReference type="ChEBI" id="CHEBI:79072"/>
        <dbReference type="ChEBI" id="CHEBI:133411"/>
    </reaction>
    <physiologicalReaction direction="right-to-left" evidence="20">
        <dbReference type="Rhea" id="RHEA:50594"/>
    </physiologicalReaction>
</comment>
<evidence type="ECO:0000256" key="25">
    <source>
        <dbReference type="ARBA" id="ARBA00048591"/>
    </source>
</evidence>
<dbReference type="GO" id="GO:0012505">
    <property type="term" value="C:endomembrane system"/>
    <property type="evidence" value="ECO:0007669"/>
    <property type="project" value="TreeGrafter"/>
</dbReference>
<evidence type="ECO:0000256" key="10">
    <source>
        <dbReference type="ARBA" id="ARBA00023002"/>
    </source>
</evidence>
<dbReference type="Gene3D" id="3.90.180.10">
    <property type="entry name" value="Medium-chain alcohol dehydrogenases, catalytic domain"/>
    <property type="match status" value="1"/>
</dbReference>
<evidence type="ECO:0000256" key="26">
    <source>
        <dbReference type="ARBA" id="ARBA00048953"/>
    </source>
</evidence>
<dbReference type="Pfam" id="PF01425">
    <property type="entry name" value="Amidase"/>
    <property type="match status" value="1"/>
</dbReference>
<evidence type="ECO:0000256" key="18">
    <source>
        <dbReference type="ARBA" id="ARBA00047742"/>
    </source>
</evidence>
<dbReference type="PROSITE" id="PS00571">
    <property type="entry name" value="AMIDASES"/>
    <property type="match status" value="1"/>
</dbReference>
<comment type="catalytic activity">
    <reaction evidence="24">
        <text>4-hydroxynonanal + NADP(+) = (E)-4-hydroxynon-2-enal + NADPH + H(+)</text>
        <dbReference type="Rhea" id="RHEA:64736"/>
        <dbReference type="ChEBI" id="CHEBI:15378"/>
        <dbReference type="ChEBI" id="CHEBI:57783"/>
        <dbReference type="ChEBI" id="CHEBI:58349"/>
        <dbReference type="ChEBI" id="CHEBI:58968"/>
        <dbReference type="ChEBI" id="CHEBI:156112"/>
    </reaction>
    <physiologicalReaction direction="right-to-left" evidence="24">
        <dbReference type="Rhea" id="RHEA:64738"/>
    </physiologicalReaction>
</comment>
<dbReference type="SMART" id="SM00829">
    <property type="entry name" value="PKS_ER"/>
    <property type="match status" value="1"/>
</dbReference>
<name>A0A5N5PQN9_PANHP</name>
<comment type="catalytic activity">
    <reaction evidence="21">
        <text>dodecanal + NADP(+) = (2E)-dodecenal + NADPH + H(+)</text>
        <dbReference type="Rhea" id="RHEA:50784"/>
        <dbReference type="ChEBI" id="CHEBI:15378"/>
        <dbReference type="ChEBI" id="CHEBI:27836"/>
        <dbReference type="ChEBI" id="CHEBI:57783"/>
        <dbReference type="ChEBI" id="CHEBI:58349"/>
        <dbReference type="ChEBI" id="CHEBI:133741"/>
    </reaction>
    <physiologicalReaction direction="right-to-left" evidence="21">
        <dbReference type="Rhea" id="RHEA:50786"/>
    </physiologicalReaction>
</comment>
<keyword evidence="33" id="KW-1185">Reference proteome</keyword>
<evidence type="ECO:0000256" key="19">
    <source>
        <dbReference type="ARBA" id="ARBA00047871"/>
    </source>
</evidence>
<evidence type="ECO:0000256" key="2">
    <source>
        <dbReference type="ARBA" id="ARBA00010460"/>
    </source>
</evidence>
<dbReference type="Pfam" id="PF00107">
    <property type="entry name" value="ADH_zinc_N"/>
    <property type="match status" value="1"/>
</dbReference>
<keyword evidence="7" id="KW-0963">Cytoplasm</keyword>
<comment type="catalytic activity">
    <reaction evidence="18">
        <text>pentan-2-one + NADP(+) = (E)-pent-3-en-2-one + NADPH + H(+)</text>
        <dbReference type="Rhea" id="RHEA:50788"/>
        <dbReference type="ChEBI" id="CHEBI:15378"/>
        <dbReference type="ChEBI" id="CHEBI:16472"/>
        <dbReference type="ChEBI" id="CHEBI:57783"/>
        <dbReference type="ChEBI" id="CHEBI:58349"/>
        <dbReference type="ChEBI" id="CHEBI:145276"/>
    </reaction>
    <physiologicalReaction direction="right-to-left" evidence="18">
        <dbReference type="Rhea" id="RHEA:50790"/>
    </physiologicalReaction>
</comment>
<dbReference type="SUPFAM" id="SSF50129">
    <property type="entry name" value="GroES-like"/>
    <property type="match status" value="2"/>
</dbReference>
<dbReference type="InterPro" id="IPR014190">
    <property type="entry name" value="PTGR1"/>
</dbReference>
<comment type="catalytic activity">
    <reaction evidence="25">
        <text>20-hydroxy-leukotriene B4 + NADP(+) = 12-oxo-20-hydroxy-leukotriene B4 + NADPH + H(+)</text>
        <dbReference type="Rhea" id="RHEA:51208"/>
        <dbReference type="ChEBI" id="CHEBI:15378"/>
        <dbReference type="ChEBI" id="CHEBI:57460"/>
        <dbReference type="ChEBI" id="CHEBI:57783"/>
        <dbReference type="ChEBI" id="CHEBI:58349"/>
        <dbReference type="ChEBI" id="CHEBI:133346"/>
    </reaction>
    <physiologicalReaction direction="left-to-right" evidence="25">
        <dbReference type="Rhea" id="RHEA:51209"/>
    </physiologicalReaction>
</comment>
<comment type="catalytic activity">
    <reaction evidence="17">
        <text>decanal + NADP(+) = (2E)-decenal + NADPH + H(+)</text>
        <dbReference type="Rhea" id="RHEA:50612"/>
        <dbReference type="ChEBI" id="CHEBI:15378"/>
        <dbReference type="ChEBI" id="CHEBI:31457"/>
        <dbReference type="ChEBI" id="CHEBI:57783"/>
        <dbReference type="ChEBI" id="CHEBI:58349"/>
        <dbReference type="ChEBI" id="CHEBI:133455"/>
    </reaction>
    <physiologicalReaction direction="right-to-left" evidence="17">
        <dbReference type="Rhea" id="RHEA:50614"/>
    </physiologicalReaction>
</comment>
<dbReference type="InterPro" id="IPR013149">
    <property type="entry name" value="ADH-like_C"/>
</dbReference>
<evidence type="ECO:0000256" key="6">
    <source>
        <dbReference type="ARBA" id="ARBA00020651"/>
    </source>
</evidence>
<dbReference type="PANTHER" id="PTHR43372">
    <property type="entry name" value="FATTY-ACID AMIDE HYDROLASE"/>
    <property type="match status" value="1"/>
</dbReference>
<dbReference type="CDD" id="cd08294">
    <property type="entry name" value="leukotriene_B4_DH_like"/>
    <property type="match status" value="1"/>
</dbReference>
<comment type="catalytic activity">
    <reaction evidence="26">
        <text>6-trans-leukotriene B4 + NADP(+) = 12-oxo-(5S)-hydroxy-(6E,8E,10E,14Z)-eicosatetraenoate + NADPH + H(+)</text>
        <dbReference type="Rhea" id="RHEA:51204"/>
        <dbReference type="ChEBI" id="CHEBI:15378"/>
        <dbReference type="ChEBI" id="CHEBI:57783"/>
        <dbReference type="ChEBI" id="CHEBI:58349"/>
        <dbReference type="ChEBI" id="CHEBI:90723"/>
        <dbReference type="ChEBI" id="CHEBI:133974"/>
    </reaction>
    <physiologicalReaction direction="left-to-right" evidence="26">
        <dbReference type="Rhea" id="RHEA:51205"/>
    </physiologicalReaction>
</comment>
<dbReference type="Gene3D" id="3.90.1300.10">
    <property type="entry name" value="Amidase signature (AS) domain"/>
    <property type="match status" value="1"/>
</dbReference>